<proteinExistence type="predicted"/>
<keyword evidence="1" id="KW-0732">Signal</keyword>
<name>A0A7X0VR37_9CLOT</name>
<gene>
    <name evidence="3" type="ORF">H7E68_00110</name>
</gene>
<feature type="chain" id="PRO_5031540570" description="Thioredoxin domain-containing protein" evidence="1">
    <location>
        <begin position="27"/>
        <end position="224"/>
    </location>
</feature>
<evidence type="ECO:0000256" key="1">
    <source>
        <dbReference type="SAM" id="SignalP"/>
    </source>
</evidence>
<sequence>MKKISSILISMVMIINFTFLNVSVNAAELENGGEIYDKIPSINFSQIFTQEDEEYVVYFYKNNCPYCIMIKPDLQHYADKNNYKNVYTANMDNFENKHGWYDMKIHHERYDIEIGEIDANGNVVYYEGESAKKYTNGDIKTEDGKVIDYRMFFADEANYEGYKKNANVNIQRNKVYAADFTKRINLKDNEAFKIIGVPTAIKVKNGKVSEYYQGASSVQNFFNR</sequence>
<dbReference type="Proteomes" id="UP000585258">
    <property type="component" value="Unassembled WGS sequence"/>
</dbReference>
<dbReference type="AlphaFoldDB" id="A0A7X0VR37"/>
<dbReference type="InterPro" id="IPR013766">
    <property type="entry name" value="Thioredoxin_domain"/>
</dbReference>
<feature type="signal peptide" evidence="1">
    <location>
        <begin position="1"/>
        <end position="26"/>
    </location>
</feature>
<comment type="caution">
    <text evidence="3">The sequence shown here is derived from an EMBL/GenBank/DDBJ whole genome shotgun (WGS) entry which is preliminary data.</text>
</comment>
<dbReference type="Gene3D" id="3.40.30.10">
    <property type="entry name" value="Glutaredoxin"/>
    <property type="match status" value="1"/>
</dbReference>
<dbReference type="SUPFAM" id="SSF52833">
    <property type="entry name" value="Thioredoxin-like"/>
    <property type="match status" value="1"/>
</dbReference>
<protein>
    <recommendedName>
        <fullName evidence="2">Thioredoxin domain-containing protein</fullName>
    </recommendedName>
</protein>
<organism evidence="3 4">
    <name type="scientific">Clostridium gasigenes</name>
    <dbReference type="NCBI Taxonomy" id="94869"/>
    <lineage>
        <taxon>Bacteria</taxon>
        <taxon>Bacillati</taxon>
        <taxon>Bacillota</taxon>
        <taxon>Clostridia</taxon>
        <taxon>Eubacteriales</taxon>
        <taxon>Clostridiaceae</taxon>
        <taxon>Clostridium</taxon>
    </lineage>
</organism>
<reference evidence="3 4" key="1">
    <citation type="submission" date="2020-08" db="EMBL/GenBank/DDBJ databases">
        <title>Clostridia isolated from Swiss meat.</title>
        <authorList>
            <person name="Wambui J."/>
            <person name="Stevens M.J.A."/>
            <person name="Stephan R."/>
        </authorList>
    </citation>
    <scope>NUCLEOTIDE SEQUENCE [LARGE SCALE GENOMIC DNA]</scope>
    <source>
        <strain evidence="3 4">CM001</strain>
    </source>
</reference>
<evidence type="ECO:0000313" key="4">
    <source>
        <dbReference type="Proteomes" id="UP000585258"/>
    </source>
</evidence>
<evidence type="ECO:0000259" key="2">
    <source>
        <dbReference type="Pfam" id="PF00085"/>
    </source>
</evidence>
<dbReference type="InterPro" id="IPR036249">
    <property type="entry name" value="Thioredoxin-like_sf"/>
</dbReference>
<dbReference type="EMBL" id="JACKWY010000001">
    <property type="protein sequence ID" value="MBB6713131.1"/>
    <property type="molecule type" value="Genomic_DNA"/>
</dbReference>
<accession>A0A7X0VR37</accession>
<evidence type="ECO:0000313" key="3">
    <source>
        <dbReference type="EMBL" id="MBB6713131.1"/>
    </source>
</evidence>
<dbReference type="Pfam" id="PF00085">
    <property type="entry name" value="Thioredoxin"/>
    <property type="match status" value="1"/>
</dbReference>
<dbReference type="RefSeq" id="WP_185163016.1">
    <property type="nucleotide sequence ID" value="NZ_JACKWY010000001.1"/>
</dbReference>
<feature type="domain" description="Thioredoxin" evidence="2">
    <location>
        <begin position="43"/>
        <end position="104"/>
    </location>
</feature>